<dbReference type="InterPro" id="IPR035959">
    <property type="entry name" value="RutC-like_sf"/>
</dbReference>
<accession>A0AAU7AZQ4</accession>
<dbReference type="EC" id="3.5.99.10" evidence="2"/>
<dbReference type="Gene3D" id="3.30.1330.40">
    <property type="entry name" value="RutC-like"/>
    <property type="match status" value="1"/>
</dbReference>
<proteinExistence type="inferred from homology"/>
<dbReference type="InterPro" id="IPR006056">
    <property type="entry name" value="RidA"/>
</dbReference>
<organism evidence="2">
    <name type="scientific">Paraconexibacter sp. AEG42_29</name>
    <dbReference type="NCBI Taxonomy" id="2997339"/>
    <lineage>
        <taxon>Bacteria</taxon>
        <taxon>Bacillati</taxon>
        <taxon>Actinomycetota</taxon>
        <taxon>Thermoleophilia</taxon>
        <taxon>Solirubrobacterales</taxon>
        <taxon>Paraconexibacteraceae</taxon>
        <taxon>Paraconexibacter</taxon>
    </lineage>
</organism>
<dbReference type="PANTHER" id="PTHR11803">
    <property type="entry name" value="2-IMINOBUTANOATE/2-IMINOPROPANOATE DEAMINASE RIDA"/>
    <property type="match status" value="1"/>
</dbReference>
<dbReference type="PROSITE" id="PS01094">
    <property type="entry name" value="UPF0076"/>
    <property type="match status" value="1"/>
</dbReference>
<comment type="similarity">
    <text evidence="1">Belongs to the RutC family.</text>
</comment>
<name>A0AAU7AZQ4_9ACTN</name>
<reference evidence="2" key="1">
    <citation type="submission" date="2022-12" db="EMBL/GenBank/DDBJ databases">
        <title>Paraconexibacter alkalitolerans sp. nov. and Baekduia alba sp. nov., isolated from soil and emended description of the genera Paraconexibacter (Chun et al., 2020) and Baekduia (An et al., 2020).</title>
        <authorList>
            <person name="Vieira S."/>
            <person name="Huber K.J."/>
            <person name="Geppert A."/>
            <person name="Wolf J."/>
            <person name="Neumann-Schaal M."/>
            <person name="Muesken M."/>
            <person name="Overmann J."/>
        </authorList>
    </citation>
    <scope>NUCLEOTIDE SEQUENCE</scope>
    <source>
        <strain evidence="2">AEG42_29</strain>
    </source>
</reference>
<dbReference type="InterPro" id="IPR019897">
    <property type="entry name" value="RidA_CS"/>
</dbReference>
<gene>
    <name evidence="2" type="primary">yabJ</name>
    <name evidence="2" type="ORF">DSM112329_03840</name>
</gene>
<dbReference type="FunFam" id="3.30.1330.40:FF:000001">
    <property type="entry name" value="L-PSP family endoribonuclease"/>
    <property type="match status" value="1"/>
</dbReference>
<dbReference type="AlphaFoldDB" id="A0AAU7AZQ4"/>
<dbReference type="EMBL" id="CP114014">
    <property type="protein sequence ID" value="XAY06962.1"/>
    <property type="molecule type" value="Genomic_DNA"/>
</dbReference>
<evidence type="ECO:0000256" key="1">
    <source>
        <dbReference type="ARBA" id="ARBA00010552"/>
    </source>
</evidence>
<sequence length="131" mass="13403">MSDQRRPVTALGAPSAVGPYSHGIVSGGFLFCSGQVPLDPETNKLIEGTIGDRTRRCLDNLTAVCAAAGAQLGDAVRLTVYTTDMGQFAAINEAYAAYFPADPPARVAIGVAALPLGTDVEIDAVIALPAG</sequence>
<evidence type="ECO:0000313" key="2">
    <source>
        <dbReference type="EMBL" id="XAY06962.1"/>
    </source>
</evidence>
<dbReference type="RefSeq" id="WP_354698175.1">
    <property type="nucleotide sequence ID" value="NZ_CP114014.1"/>
</dbReference>
<keyword evidence="2" id="KW-0378">Hydrolase</keyword>
<dbReference type="KEGG" id="parq:DSM112329_03840"/>
<dbReference type="PANTHER" id="PTHR11803:SF58">
    <property type="entry name" value="PROTEIN HMF1-RELATED"/>
    <property type="match status" value="1"/>
</dbReference>
<dbReference type="SUPFAM" id="SSF55298">
    <property type="entry name" value="YjgF-like"/>
    <property type="match status" value="1"/>
</dbReference>
<dbReference type="GO" id="GO:0005829">
    <property type="term" value="C:cytosol"/>
    <property type="evidence" value="ECO:0007669"/>
    <property type="project" value="TreeGrafter"/>
</dbReference>
<dbReference type="GO" id="GO:0120241">
    <property type="term" value="F:2-iminobutanoate/2-iminopropanoate deaminase"/>
    <property type="evidence" value="ECO:0007669"/>
    <property type="project" value="UniProtKB-EC"/>
</dbReference>
<dbReference type="Pfam" id="PF01042">
    <property type="entry name" value="Ribonuc_L-PSP"/>
    <property type="match status" value="1"/>
</dbReference>
<protein>
    <submittedName>
        <fullName evidence="2">2-iminobutanoate/2-iminopropanoate deaminase</fullName>
        <ecNumber evidence="2">3.5.99.10</ecNumber>
    </submittedName>
</protein>
<dbReference type="NCBIfam" id="TIGR00004">
    <property type="entry name" value="Rid family detoxifying hydrolase"/>
    <property type="match status" value="1"/>
</dbReference>
<dbReference type="InterPro" id="IPR006175">
    <property type="entry name" value="YjgF/YER057c/UK114"/>
</dbReference>
<dbReference type="CDD" id="cd00448">
    <property type="entry name" value="YjgF_YER057c_UK114_family"/>
    <property type="match status" value="1"/>
</dbReference>